<evidence type="ECO:0000256" key="10">
    <source>
        <dbReference type="SAM" id="SignalP"/>
    </source>
</evidence>
<dbReference type="InterPro" id="IPR023997">
    <property type="entry name" value="TonB-dep_OMP_SusC/RagA_CS"/>
</dbReference>
<feature type="domain" description="TonB-dependent receptor-like beta-barrel" evidence="11">
    <location>
        <begin position="459"/>
        <end position="852"/>
    </location>
</feature>
<evidence type="ECO:0000259" key="12">
    <source>
        <dbReference type="Pfam" id="PF07715"/>
    </source>
</evidence>
<evidence type="ECO:0000256" key="7">
    <source>
        <dbReference type="ARBA" id="ARBA00023237"/>
    </source>
</evidence>
<evidence type="ECO:0000259" key="11">
    <source>
        <dbReference type="Pfam" id="PF00593"/>
    </source>
</evidence>
<proteinExistence type="inferred from homology"/>
<dbReference type="AlphaFoldDB" id="A0AAW6M4F7"/>
<dbReference type="Pfam" id="PF07715">
    <property type="entry name" value="Plug"/>
    <property type="match status" value="1"/>
</dbReference>
<gene>
    <name evidence="13" type="ORF">PZH42_23520</name>
</gene>
<evidence type="ECO:0000313" key="14">
    <source>
        <dbReference type="Proteomes" id="UP001221924"/>
    </source>
</evidence>
<accession>A0AAW6M4F7</accession>
<name>A0AAW6M4F7_9BACE</name>
<sequence>MKNDYCLSLVLLALFGMSSPYSAKAFTGDNIPSTQSTLQAKKITGKVMDATGEPIIGASVLVKGTGTGTVTNVDGNFSVDAQQGSTLVISFVGYTSAEIKVGAGSIYNVTLADDTQALEEVVVTAMGIKKERKSLGYAVDDVNAKELMKNKSTNAINSLAGKVAGVTITQTSGAAGAGSQIILRGGTSLERDNQPLFVVDGVIYDNSTSIIGNSAYDGMKASATTGSNRVMDINPEDIENMSILKGPAASALYGSRAAAGVILITTKKGKEGNVEVNLSAKYLTSWVKSLPKTQSMYKRGFYNGLDSSGKAIVDDFTTNSWGEPYAAGETAYDNVGDFFQNGGAWDTNVSVSGGNKTGNFFLSGSFYDQDGIIPTTGYTKTTFRFNAEQRWKMLTFNANVAYSQARTSKTLTSAGLHDSSGTGSMVALYGWARSDDMKHYLNEDGSKYRIFEGRQELSADVENPYWMLDNYRLKDDTERFTGSFSVKADITDWWWISYRMGVDSYTTENSNRIAEGAAVKDLWQNGMMSENSLRYQYLSTNLMTNFSKSFGDFNFNLMLGTATDATKSTTNYRYGWNFVIPGFYSFGNISTADKYLVVNRSKHRLVGVFGEFRVDWKNTIFLTATGRNDWSSTLPVENRSYFYPSVSGSLVFTQFLQDRGLMDDSFLSFGKLRVSWAKVGKDASPYATTTYLENAATMLGGITGYGTSWSRGNPVLKPEMTESTEIGLELRFLKNRLRLDYAYYTNNSLDQIISPRGPQSTGFIFFAQNIGDVYNKGMELTISGTPIQTKDWTWDASLNLYGNRGTVKKLPVGTDVLYVTDVQFGDAQAASFNNGPFLGISGYHYKYTDDGKVILDQYGMPTYDKDTRVLIGNREPKIQGGFNNTISYKNWTFNMLWEFRIGGDIYNGTDYYLVGKGLSDLTADRESLTIAGAQQDGDTYKDVTYTFNANETYNLNGAQVSGKEVIQKYYTDYYYREGLNYITKVNSLRLRTISLNYELPKAFLAKIGIKRANVSATANNLLLFTNYRGDPESSSAGSGISGSGATGIDYCCVPPTASFAFGFNVTF</sequence>
<keyword evidence="6 8" id="KW-0472">Membrane</keyword>
<dbReference type="InterPro" id="IPR037066">
    <property type="entry name" value="Plug_dom_sf"/>
</dbReference>
<dbReference type="Gene3D" id="2.170.130.10">
    <property type="entry name" value="TonB-dependent receptor, plug domain"/>
    <property type="match status" value="1"/>
</dbReference>
<dbReference type="PROSITE" id="PS52016">
    <property type="entry name" value="TONB_DEPENDENT_REC_3"/>
    <property type="match status" value="1"/>
</dbReference>
<dbReference type="EMBL" id="JARFID010000036">
    <property type="protein sequence ID" value="MDE8697079.1"/>
    <property type="molecule type" value="Genomic_DNA"/>
</dbReference>
<dbReference type="InterPro" id="IPR000531">
    <property type="entry name" value="Beta-barrel_TonB"/>
</dbReference>
<dbReference type="SUPFAM" id="SSF56935">
    <property type="entry name" value="Porins"/>
    <property type="match status" value="1"/>
</dbReference>
<evidence type="ECO:0000256" key="2">
    <source>
        <dbReference type="ARBA" id="ARBA00022448"/>
    </source>
</evidence>
<dbReference type="NCBIfam" id="TIGR04057">
    <property type="entry name" value="SusC_RagA_signa"/>
    <property type="match status" value="1"/>
</dbReference>
<evidence type="ECO:0000256" key="4">
    <source>
        <dbReference type="ARBA" id="ARBA00022692"/>
    </source>
</evidence>
<evidence type="ECO:0000256" key="6">
    <source>
        <dbReference type="ARBA" id="ARBA00023136"/>
    </source>
</evidence>
<dbReference type="InterPro" id="IPR008969">
    <property type="entry name" value="CarboxyPept-like_regulatory"/>
</dbReference>
<dbReference type="Pfam" id="PF00593">
    <property type="entry name" value="TonB_dep_Rec_b-barrel"/>
    <property type="match status" value="1"/>
</dbReference>
<evidence type="ECO:0000256" key="8">
    <source>
        <dbReference type="PROSITE-ProRule" id="PRU01360"/>
    </source>
</evidence>
<keyword evidence="3 8" id="KW-1134">Transmembrane beta strand</keyword>
<dbReference type="NCBIfam" id="TIGR04056">
    <property type="entry name" value="OMP_RagA_SusC"/>
    <property type="match status" value="1"/>
</dbReference>
<keyword evidence="4 8" id="KW-0812">Transmembrane</keyword>
<dbReference type="InterPro" id="IPR036942">
    <property type="entry name" value="Beta-barrel_TonB_sf"/>
</dbReference>
<dbReference type="GO" id="GO:0009279">
    <property type="term" value="C:cell outer membrane"/>
    <property type="evidence" value="ECO:0007669"/>
    <property type="project" value="UniProtKB-SubCell"/>
</dbReference>
<dbReference type="InterPro" id="IPR023996">
    <property type="entry name" value="TonB-dep_OMP_SusC/RagA"/>
</dbReference>
<feature type="domain" description="TonB-dependent receptor plug" evidence="12">
    <location>
        <begin position="134"/>
        <end position="261"/>
    </location>
</feature>
<dbReference type="RefSeq" id="WP_256141292.1">
    <property type="nucleotide sequence ID" value="NZ_JANFZY010000012.1"/>
</dbReference>
<protein>
    <submittedName>
        <fullName evidence="13">SusC/RagA family TonB-linked outer membrane protein</fullName>
    </submittedName>
</protein>
<dbReference type="Gene3D" id="2.60.40.1120">
    <property type="entry name" value="Carboxypeptidase-like, regulatory domain"/>
    <property type="match status" value="1"/>
</dbReference>
<feature type="chain" id="PRO_5043902462" evidence="10">
    <location>
        <begin position="24"/>
        <end position="1067"/>
    </location>
</feature>
<comment type="subcellular location">
    <subcellularLocation>
        <location evidence="1 8">Cell outer membrane</location>
        <topology evidence="1 8">Multi-pass membrane protein</topology>
    </subcellularLocation>
</comment>
<dbReference type="InterPro" id="IPR012910">
    <property type="entry name" value="Plug_dom"/>
</dbReference>
<dbReference type="Proteomes" id="UP001221924">
    <property type="component" value="Unassembled WGS sequence"/>
</dbReference>
<dbReference type="Pfam" id="PF13715">
    <property type="entry name" value="CarbopepD_reg_2"/>
    <property type="match status" value="1"/>
</dbReference>
<evidence type="ECO:0000256" key="9">
    <source>
        <dbReference type="RuleBase" id="RU003357"/>
    </source>
</evidence>
<dbReference type="InterPro" id="IPR039426">
    <property type="entry name" value="TonB-dep_rcpt-like"/>
</dbReference>
<organism evidence="13 14">
    <name type="scientific">Bacteroides cellulosilyticus</name>
    <dbReference type="NCBI Taxonomy" id="246787"/>
    <lineage>
        <taxon>Bacteria</taxon>
        <taxon>Pseudomonadati</taxon>
        <taxon>Bacteroidota</taxon>
        <taxon>Bacteroidia</taxon>
        <taxon>Bacteroidales</taxon>
        <taxon>Bacteroidaceae</taxon>
        <taxon>Bacteroides</taxon>
    </lineage>
</organism>
<keyword evidence="10" id="KW-0732">Signal</keyword>
<comment type="caution">
    <text evidence="13">The sequence shown here is derived from an EMBL/GenBank/DDBJ whole genome shotgun (WGS) entry which is preliminary data.</text>
</comment>
<evidence type="ECO:0000256" key="5">
    <source>
        <dbReference type="ARBA" id="ARBA00023077"/>
    </source>
</evidence>
<comment type="similarity">
    <text evidence="8 9">Belongs to the TonB-dependent receptor family.</text>
</comment>
<keyword evidence="2 8" id="KW-0813">Transport</keyword>
<evidence type="ECO:0000256" key="3">
    <source>
        <dbReference type="ARBA" id="ARBA00022452"/>
    </source>
</evidence>
<dbReference type="FunFam" id="2.60.40.1120:FF:000003">
    <property type="entry name" value="Outer membrane protein Omp121"/>
    <property type="match status" value="1"/>
</dbReference>
<keyword evidence="5 9" id="KW-0798">TonB box</keyword>
<reference evidence="13" key="1">
    <citation type="submission" date="2023-03" db="EMBL/GenBank/DDBJ databases">
        <title>DFI Biobank Strains.</title>
        <authorList>
            <person name="Mostad J."/>
            <person name="Paddock L."/>
            <person name="Medina S."/>
            <person name="Waligurski E."/>
            <person name="Barat B."/>
            <person name="Smith R."/>
            <person name="Burgo V."/>
            <person name="Metcalfe C."/>
            <person name="Woodson C."/>
            <person name="Sundararajan A."/>
            <person name="Ramaswamy R."/>
            <person name="Lin H."/>
            <person name="Pamer E.G."/>
        </authorList>
    </citation>
    <scope>NUCLEOTIDE SEQUENCE</scope>
    <source>
        <strain evidence="13">DFI.9.5</strain>
    </source>
</reference>
<dbReference type="Gene3D" id="2.40.170.20">
    <property type="entry name" value="TonB-dependent receptor, beta-barrel domain"/>
    <property type="match status" value="1"/>
</dbReference>
<dbReference type="SUPFAM" id="SSF49464">
    <property type="entry name" value="Carboxypeptidase regulatory domain-like"/>
    <property type="match status" value="1"/>
</dbReference>
<feature type="signal peptide" evidence="10">
    <location>
        <begin position="1"/>
        <end position="23"/>
    </location>
</feature>
<evidence type="ECO:0000256" key="1">
    <source>
        <dbReference type="ARBA" id="ARBA00004571"/>
    </source>
</evidence>
<keyword evidence="7 8" id="KW-0998">Cell outer membrane</keyword>
<evidence type="ECO:0000313" key="13">
    <source>
        <dbReference type="EMBL" id="MDE8697079.1"/>
    </source>
</evidence>